<keyword evidence="7" id="KW-0326">Glycosidase</keyword>
<dbReference type="InterPro" id="IPR037110">
    <property type="entry name" value="Betagal_dom2_sf"/>
</dbReference>
<dbReference type="SUPFAM" id="SSF51445">
    <property type="entry name" value="(Trans)glycosidases"/>
    <property type="match status" value="1"/>
</dbReference>
<name>A0A7J3I7H6_9CREN</name>
<dbReference type="GO" id="GO:0005975">
    <property type="term" value="P:carbohydrate metabolic process"/>
    <property type="evidence" value="ECO:0007669"/>
    <property type="project" value="InterPro"/>
</dbReference>
<accession>A0A7J3I7H6</accession>
<dbReference type="InterPro" id="IPR001944">
    <property type="entry name" value="Glycoside_Hdrlase_35"/>
</dbReference>
<dbReference type="SUPFAM" id="SSF49785">
    <property type="entry name" value="Galactose-binding domain-like"/>
    <property type="match status" value="1"/>
</dbReference>
<keyword evidence="5" id="KW-0378">Hydrolase</keyword>
<evidence type="ECO:0000256" key="1">
    <source>
        <dbReference type="ARBA" id="ARBA00001412"/>
    </source>
</evidence>
<evidence type="ECO:0000256" key="6">
    <source>
        <dbReference type="ARBA" id="ARBA00023180"/>
    </source>
</evidence>
<dbReference type="InterPro" id="IPR025300">
    <property type="entry name" value="BetaGal_jelly_roll_dom"/>
</dbReference>
<dbReference type="AlphaFoldDB" id="A0A7J3I7H6"/>
<dbReference type="InterPro" id="IPR008979">
    <property type="entry name" value="Galactose-bd-like_sf"/>
</dbReference>
<evidence type="ECO:0000256" key="7">
    <source>
        <dbReference type="ARBA" id="ARBA00023295"/>
    </source>
</evidence>
<dbReference type="Gene3D" id="3.20.20.80">
    <property type="entry name" value="Glycosidases"/>
    <property type="match status" value="1"/>
</dbReference>
<gene>
    <name evidence="10" type="ORF">ENT87_04195</name>
</gene>
<organism evidence="10">
    <name type="scientific">Ignisphaera aggregans</name>
    <dbReference type="NCBI Taxonomy" id="334771"/>
    <lineage>
        <taxon>Archaea</taxon>
        <taxon>Thermoproteota</taxon>
        <taxon>Thermoprotei</taxon>
        <taxon>Desulfurococcales</taxon>
        <taxon>Desulfurococcaceae</taxon>
        <taxon>Ignisphaera</taxon>
    </lineage>
</organism>
<dbReference type="SMART" id="SM01029">
    <property type="entry name" value="BetaGal_dom2"/>
    <property type="match status" value="1"/>
</dbReference>
<protein>
    <recommendedName>
        <fullName evidence="3">beta-galactosidase</fullName>
        <ecNumber evidence="3">3.2.1.23</ecNumber>
    </recommendedName>
</protein>
<evidence type="ECO:0000256" key="5">
    <source>
        <dbReference type="ARBA" id="ARBA00022801"/>
    </source>
</evidence>
<evidence type="ECO:0000256" key="4">
    <source>
        <dbReference type="ARBA" id="ARBA00022729"/>
    </source>
</evidence>
<evidence type="ECO:0000259" key="9">
    <source>
        <dbReference type="SMART" id="SM01029"/>
    </source>
</evidence>
<dbReference type="Pfam" id="PF10435">
    <property type="entry name" value="BetaGal_dom2"/>
    <property type="match status" value="1"/>
</dbReference>
<evidence type="ECO:0000256" key="3">
    <source>
        <dbReference type="ARBA" id="ARBA00012756"/>
    </source>
</evidence>
<dbReference type="Pfam" id="PF01301">
    <property type="entry name" value="Glyco_hydro_35"/>
    <property type="match status" value="1"/>
</dbReference>
<comment type="catalytic activity">
    <reaction evidence="1">
        <text>Hydrolysis of terminal non-reducing beta-D-galactose residues in beta-D-galactosides.</text>
        <dbReference type="EC" id="3.2.1.23"/>
    </reaction>
</comment>
<feature type="domain" description="Beta-galactosidase" evidence="9">
    <location>
        <begin position="341"/>
        <end position="514"/>
    </location>
</feature>
<evidence type="ECO:0000256" key="8">
    <source>
        <dbReference type="RuleBase" id="RU003679"/>
    </source>
</evidence>
<dbReference type="EC" id="3.2.1.23" evidence="3"/>
<keyword evidence="6" id="KW-0325">Glycoprotein</keyword>
<dbReference type="InterPro" id="IPR017853">
    <property type="entry name" value="GH"/>
</dbReference>
<dbReference type="SUPFAM" id="SSF51011">
    <property type="entry name" value="Glycosyl hydrolase domain"/>
    <property type="match status" value="1"/>
</dbReference>
<dbReference type="PANTHER" id="PTHR23421">
    <property type="entry name" value="BETA-GALACTOSIDASE RELATED"/>
    <property type="match status" value="1"/>
</dbReference>
<dbReference type="EMBL" id="DTAI01000122">
    <property type="protein sequence ID" value="HGN36734.1"/>
    <property type="molecule type" value="Genomic_DNA"/>
</dbReference>
<dbReference type="InterPro" id="IPR018954">
    <property type="entry name" value="Betagal_dom2"/>
</dbReference>
<dbReference type="InterPro" id="IPR031330">
    <property type="entry name" value="Gly_Hdrlase_35_cat"/>
</dbReference>
<dbReference type="Gene3D" id="2.60.120.260">
    <property type="entry name" value="Galactose-binding domain-like"/>
    <property type="match status" value="1"/>
</dbReference>
<evidence type="ECO:0000256" key="2">
    <source>
        <dbReference type="ARBA" id="ARBA00009809"/>
    </source>
</evidence>
<dbReference type="Gene3D" id="2.102.20.10">
    <property type="entry name" value="Beta-galactosidase, domain 2"/>
    <property type="match status" value="1"/>
</dbReference>
<proteinExistence type="inferred from homology"/>
<comment type="caution">
    <text evidence="10">The sequence shown here is derived from an EMBL/GenBank/DDBJ whole genome shotgun (WGS) entry which is preliminary data.</text>
</comment>
<reference evidence="10" key="1">
    <citation type="journal article" date="2020" name="mSystems">
        <title>Genome- and Community-Level Interaction Insights into Carbon Utilization and Element Cycling Functions of Hydrothermarchaeota in Hydrothermal Sediment.</title>
        <authorList>
            <person name="Zhou Z."/>
            <person name="Liu Y."/>
            <person name="Xu W."/>
            <person name="Pan J."/>
            <person name="Luo Z.H."/>
            <person name="Li M."/>
        </authorList>
    </citation>
    <scope>NUCLEOTIDE SEQUENCE [LARGE SCALE GENOMIC DNA]</scope>
    <source>
        <strain evidence="10">SpSt-618</strain>
    </source>
</reference>
<dbReference type="PRINTS" id="PR00742">
    <property type="entry name" value="GLHYDRLASE35"/>
</dbReference>
<sequence length="1006" mass="113700">MDGVSGVGYSNGFVTVDGSKIFLFCGEIHYFRVPKDVWPDRLLKARRAGLNCIASYIPWNWHEPTEGRLLFGDEQPQSPYESTAFSRDLMGYIDLVKRLGMFFIARPGPYICSEWDSGGHPNWLYGRVSIPRSLDPEYIRYSERWYSAVLPIIERTTYPKGGPTLLLQIENEYFWGDVPYLVKLYEIARRYVREIPIITNEDWYVENTPIVNTIDDYPSPWSIQGFDNKVRRYVATQPGAPKIFMELEGGWFSTFGAPLPTNRGSFPAEWTETLIKTAIGIGINGVSIYMFHGGTNPGYYTGKYITTTYDYEAAVREWGELSHRYYAIKRVALFVKTFHSLIANTKPVDGLVKVSGNIDVFARVGEGGEAIVVLRNLSEHPQYTKILYRDTYYPPINTISLPPKRAKIVVLNYGVSGTPFKILYTSSEPLLMKTVGSETVLILYGEDLELGEVGIESGEPIEVELTDGVAVSRLDSRRIAIDYIHGGSDKIAVVRSGSSRLYIIAIPRSRADRTWYIDDVEPPIILVSNIYFVGGLSTVDGKTHIELELDEYSCGYATLISFKPLSNAVVAGRGIPIKHVYGPIYRLYIDGCRAVKGRMTVSLDSRWRIAREPPLQNGGFVEPGKPLEQLDMLFNGYALYSIEFSIDRKLLDSLENRKIYVSYFNDYITATLNGVPIASGYHSIEVDAADLLKEGVNKLDIILESTGHPNDGLVYIPNGIVGKIYIGKIGEEPLVGWRYMEYTPKYGEGFSMSRFLHSPKEVEEMLSNVEKHGDAKYVEVITSPGIYTKDIHIDRKVGRYILDLGRATYSNYYIGALIFVNRRFIGVYRGPTDITDHIVEGNNGIAIAVGRPLTLAPAIKRYQYAVDGVWRVREHTEGLADGWYKEGYDDSRWEELELPLYMENSMGKLIWLRGRVYMECEGDVVAPLKMVVRASGVRALLYFNGQLIGRYADEGPQTEFYIPEPLARRGINEIAVMLHVATNHAYIDSISIEPYYIHRKTSMELS</sequence>
<evidence type="ECO:0000313" key="10">
    <source>
        <dbReference type="EMBL" id="HGN36734.1"/>
    </source>
</evidence>
<dbReference type="Pfam" id="PF13364">
    <property type="entry name" value="BetaGal_ABD2"/>
    <property type="match status" value="1"/>
</dbReference>
<comment type="similarity">
    <text evidence="2 8">Belongs to the glycosyl hydrolase 35 family.</text>
</comment>
<keyword evidence="4" id="KW-0732">Signal</keyword>
<dbReference type="GO" id="GO:0004565">
    <property type="term" value="F:beta-galactosidase activity"/>
    <property type="evidence" value="ECO:0007669"/>
    <property type="project" value="UniProtKB-EC"/>
</dbReference>